<organism evidence="1 2">
    <name type="scientific">Stylosanthes scabra</name>
    <dbReference type="NCBI Taxonomy" id="79078"/>
    <lineage>
        <taxon>Eukaryota</taxon>
        <taxon>Viridiplantae</taxon>
        <taxon>Streptophyta</taxon>
        <taxon>Embryophyta</taxon>
        <taxon>Tracheophyta</taxon>
        <taxon>Spermatophyta</taxon>
        <taxon>Magnoliopsida</taxon>
        <taxon>eudicotyledons</taxon>
        <taxon>Gunneridae</taxon>
        <taxon>Pentapetalae</taxon>
        <taxon>rosids</taxon>
        <taxon>fabids</taxon>
        <taxon>Fabales</taxon>
        <taxon>Fabaceae</taxon>
        <taxon>Papilionoideae</taxon>
        <taxon>50 kb inversion clade</taxon>
        <taxon>dalbergioids sensu lato</taxon>
        <taxon>Dalbergieae</taxon>
        <taxon>Pterocarpus clade</taxon>
        <taxon>Stylosanthes</taxon>
    </lineage>
</organism>
<name>A0ABU6TQR9_9FABA</name>
<keyword evidence="2" id="KW-1185">Reference proteome</keyword>
<proteinExistence type="predicted"/>
<dbReference type="EMBL" id="JASCZI010091597">
    <property type="protein sequence ID" value="MED6150775.1"/>
    <property type="molecule type" value="Genomic_DNA"/>
</dbReference>
<accession>A0ABU6TQR9</accession>
<gene>
    <name evidence="1" type="ORF">PIB30_075796</name>
</gene>
<protein>
    <submittedName>
        <fullName evidence="1">Uncharacterized protein</fullName>
    </submittedName>
</protein>
<evidence type="ECO:0000313" key="1">
    <source>
        <dbReference type="EMBL" id="MED6150775.1"/>
    </source>
</evidence>
<evidence type="ECO:0000313" key="2">
    <source>
        <dbReference type="Proteomes" id="UP001341840"/>
    </source>
</evidence>
<comment type="caution">
    <text evidence="1">The sequence shown here is derived from an EMBL/GenBank/DDBJ whole genome shotgun (WGS) entry which is preliminary data.</text>
</comment>
<dbReference type="Proteomes" id="UP001341840">
    <property type="component" value="Unassembled WGS sequence"/>
</dbReference>
<reference evidence="1 2" key="1">
    <citation type="journal article" date="2023" name="Plants (Basel)">
        <title>Bridging the Gap: Combining Genomics and Transcriptomics Approaches to Understand Stylosanthes scabra, an Orphan Legume from the Brazilian Caatinga.</title>
        <authorList>
            <person name="Ferreira-Neto J.R.C."/>
            <person name="da Silva M.D."/>
            <person name="Binneck E."/>
            <person name="de Melo N.F."/>
            <person name="da Silva R.H."/>
            <person name="de Melo A.L.T.M."/>
            <person name="Pandolfi V."/>
            <person name="Bustamante F.O."/>
            <person name="Brasileiro-Vidal A.C."/>
            <person name="Benko-Iseppon A.M."/>
        </authorList>
    </citation>
    <scope>NUCLEOTIDE SEQUENCE [LARGE SCALE GENOMIC DNA]</scope>
    <source>
        <tissue evidence="1">Leaves</tissue>
    </source>
</reference>
<sequence length="188" mass="20723">MAGPWPENVKSPKKRSCKCFLTLWRGRTTSTARARGYRYLGCYEMGWHGRAIWVVRPRHQRKTSSLRKEGAGAPCKGCDHALYEVGSGSAHIPLESSHGIRFQSPIQNDFVSSSADHLSSASPTCVLDWPNGSFEGTYRIFGGGVRSFDSSGRLQNDYGLSLVYCVRIGVEHFVEGAGEVDTMDESSL</sequence>